<evidence type="ECO:0000313" key="1">
    <source>
        <dbReference type="EMBL" id="KAL2558379.1"/>
    </source>
</evidence>
<name>A0ABD1X8Y3_9LAMI</name>
<evidence type="ECO:0000313" key="2">
    <source>
        <dbReference type="Proteomes" id="UP001604277"/>
    </source>
</evidence>
<keyword evidence="2" id="KW-1185">Reference proteome</keyword>
<dbReference type="AlphaFoldDB" id="A0ABD1X8Y3"/>
<accession>A0ABD1X8Y3</accession>
<dbReference type="EMBL" id="JBFOLJ010000001">
    <property type="protein sequence ID" value="KAL2558379.1"/>
    <property type="molecule type" value="Genomic_DNA"/>
</dbReference>
<comment type="caution">
    <text evidence="1">The sequence shown here is derived from an EMBL/GenBank/DDBJ whole genome shotgun (WGS) entry which is preliminary data.</text>
</comment>
<dbReference type="Proteomes" id="UP001604277">
    <property type="component" value="Unassembled WGS sequence"/>
</dbReference>
<protein>
    <submittedName>
        <fullName evidence="1">Uncharacterized protein</fullName>
    </submittedName>
</protein>
<gene>
    <name evidence="1" type="ORF">Fot_03118</name>
</gene>
<proteinExistence type="predicted"/>
<organism evidence="1 2">
    <name type="scientific">Forsythia ovata</name>
    <dbReference type="NCBI Taxonomy" id="205694"/>
    <lineage>
        <taxon>Eukaryota</taxon>
        <taxon>Viridiplantae</taxon>
        <taxon>Streptophyta</taxon>
        <taxon>Embryophyta</taxon>
        <taxon>Tracheophyta</taxon>
        <taxon>Spermatophyta</taxon>
        <taxon>Magnoliopsida</taxon>
        <taxon>eudicotyledons</taxon>
        <taxon>Gunneridae</taxon>
        <taxon>Pentapetalae</taxon>
        <taxon>asterids</taxon>
        <taxon>lamiids</taxon>
        <taxon>Lamiales</taxon>
        <taxon>Oleaceae</taxon>
        <taxon>Forsythieae</taxon>
        <taxon>Forsythia</taxon>
    </lineage>
</organism>
<reference evidence="2" key="1">
    <citation type="submission" date="2024-07" db="EMBL/GenBank/DDBJ databases">
        <title>Two chromosome-level genome assemblies of Korean endemic species Abeliophyllum distichum and Forsythia ovata (Oleaceae).</title>
        <authorList>
            <person name="Jang H."/>
        </authorList>
    </citation>
    <scope>NUCLEOTIDE SEQUENCE [LARGE SCALE GENOMIC DNA]</scope>
</reference>
<sequence>MGIFGSETIQSRCTGWIKIGLLCALGVNPLSSTYHTRTRAGTLLRTQSLIQVHTHYAISSYIKIQVTKSSQNQRKLPAKMDSSYNKIFDSPSSSPYPSSYPRYCFYDNEPTSMEEVMICSEDMKDFPRKKEPKKSQCLGFMECFEFLRSLVS</sequence>